<dbReference type="AlphaFoldDB" id="A0A126R2U2"/>
<reference evidence="7" key="2">
    <citation type="submission" date="2016-02" db="EMBL/GenBank/DDBJ databases">
        <title>The draft genome sequence of the rumen methanogen Methanobrevibacter olleyae YLM1.</title>
        <authorList>
            <consortium name="New Zealand Agricultural Greenhouse Gas Research Centre/Pastoral Greenhouse Gas Research Consortium"/>
            <person name="Kelly W.J."/>
            <person name="Li D."/>
            <person name="Lambie S.C."/>
            <person name="Attwood G.T."/>
            <person name="Altermann E."/>
            <person name="Leahy S.C."/>
        </authorList>
    </citation>
    <scope>NUCLEOTIDE SEQUENCE [LARGE SCALE GENOMIC DNA]</scope>
    <source>
        <strain evidence="7">YLM1</strain>
    </source>
</reference>
<name>A0A126R2U2_METOL</name>
<dbReference type="GO" id="GO:0043565">
    <property type="term" value="F:sequence-specific DNA binding"/>
    <property type="evidence" value="ECO:0007669"/>
    <property type="project" value="InterPro"/>
</dbReference>
<gene>
    <name evidence="6" type="ORF">SAMN02910297_00086</name>
    <name evidence="5" type="ORF">YLM1_1408</name>
</gene>
<dbReference type="Pfam" id="PF01037">
    <property type="entry name" value="AsnC_trans_reg"/>
    <property type="match status" value="1"/>
</dbReference>
<dbReference type="SMART" id="SM00344">
    <property type="entry name" value="HTH_ASNC"/>
    <property type="match status" value="1"/>
</dbReference>
<evidence type="ECO:0000256" key="1">
    <source>
        <dbReference type="ARBA" id="ARBA00023015"/>
    </source>
</evidence>
<dbReference type="PATRIC" id="fig|294671.3.peg.1469"/>
<dbReference type="EMBL" id="CP014265">
    <property type="protein sequence ID" value="AMK15965.1"/>
    <property type="molecule type" value="Genomic_DNA"/>
</dbReference>
<dbReference type="InterPro" id="IPR019888">
    <property type="entry name" value="Tscrpt_reg_AsnC-like"/>
</dbReference>
<dbReference type="PROSITE" id="PS50956">
    <property type="entry name" value="HTH_ASNC_2"/>
    <property type="match status" value="1"/>
</dbReference>
<dbReference type="InterPro" id="IPR011991">
    <property type="entry name" value="ArsR-like_HTH"/>
</dbReference>
<dbReference type="PANTHER" id="PTHR30154">
    <property type="entry name" value="LEUCINE-RESPONSIVE REGULATORY PROTEIN"/>
    <property type="match status" value="1"/>
</dbReference>
<dbReference type="PANTHER" id="PTHR30154:SF34">
    <property type="entry name" value="TRANSCRIPTIONAL REGULATOR AZLB"/>
    <property type="match status" value="1"/>
</dbReference>
<dbReference type="InterPro" id="IPR019885">
    <property type="entry name" value="Tscrpt_reg_HTH_AsnC-type_CS"/>
</dbReference>
<evidence type="ECO:0000259" key="4">
    <source>
        <dbReference type="PROSITE" id="PS50956"/>
    </source>
</evidence>
<dbReference type="InterPro" id="IPR036390">
    <property type="entry name" value="WH_DNA-bd_sf"/>
</dbReference>
<dbReference type="GO" id="GO:0005829">
    <property type="term" value="C:cytosol"/>
    <property type="evidence" value="ECO:0007669"/>
    <property type="project" value="TreeGrafter"/>
</dbReference>
<dbReference type="OrthoDB" id="6995at2157"/>
<evidence type="ECO:0000313" key="7">
    <source>
        <dbReference type="Proteomes" id="UP000066376"/>
    </source>
</evidence>
<sequence>MCAKKNEDIIKLDETDIKILKIINDDVRISYRQISRNLGISVGTVHNRIDKMIKSGVIEKFSPILSHKKLGYTLTSIIGVNVKGQELENWEQKISENKNVVGLYDVTGQYDAIVIAKFKDTDELDSFLKELLKSGCIEKTITQTVLNVVKEDIGSANIL</sequence>
<keyword evidence="7" id="KW-1185">Reference proteome</keyword>
<evidence type="ECO:0000313" key="6">
    <source>
        <dbReference type="EMBL" id="SFL16433.1"/>
    </source>
</evidence>
<protein>
    <submittedName>
        <fullName evidence="5 6">AsnC family transcriptional regulator</fullName>
    </submittedName>
</protein>
<dbReference type="SUPFAM" id="SSF54909">
    <property type="entry name" value="Dimeric alpha+beta barrel"/>
    <property type="match status" value="1"/>
</dbReference>
<dbReference type="PRINTS" id="PR00033">
    <property type="entry name" value="HTHASNC"/>
</dbReference>
<evidence type="ECO:0000313" key="8">
    <source>
        <dbReference type="Proteomes" id="UP000183442"/>
    </source>
</evidence>
<dbReference type="InterPro" id="IPR019887">
    <property type="entry name" value="Tscrpt_reg_AsnC/Lrp_C"/>
</dbReference>
<proteinExistence type="predicted"/>
<evidence type="ECO:0000256" key="3">
    <source>
        <dbReference type="ARBA" id="ARBA00023163"/>
    </source>
</evidence>
<dbReference type="GO" id="GO:0043200">
    <property type="term" value="P:response to amino acid"/>
    <property type="evidence" value="ECO:0007669"/>
    <property type="project" value="TreeGrafter"/>
</dbReference>
<reference evidence="6" key="3">
    <citation type="submission" date="2016-10" db="EMBL/GenBank/DDBJ databases">
        <authorList>
            <person name="de Groot N.N."/>
        </authorList>
    </citation>
    <scope>NUCLEOTIDE SEQUENCE [LARGE SCALE GENOMIC DNA]</scope>
    <source>
        <strain evidence="6">DSM 16632</strain>
    </source>
</reference>
<keyword evidence="1" id="KW-0805">Transcription regulation</keyword>
<dbReference type="STRING" id="294671.YLM1_1408"/>
<dbReference type="Gene3D" id="3.30.70.920">
    <property type="match status" value="1"/>
</dbReference>
<reference evidence="5 7" key="1">
    <citation type="journal article" date="2016" name="Genome Announc.">
        <title>Draft Genome Sequence of the Rumen Methanogen Methanobrevibacter olleyae YLM1.</title>
        <authorList>
            <person name="Kelly W.J."/>
            <person name="Li D."/>
            <person name="Lambie S.C."/>
            <person name="Cox F."/>
            <person name="Attwood G.T."/>
            <person name="Altermann E."/>
            <person name="Leahy S.C."/>
        </authorList>
    </citation>
    <scope>NUCLEOTIDE SEQUENCE [LARGE SCALE GENOMIC DNA]</scope>
    <source>
        <strain evidence="5 7">YLM1</strain>
    </source>
</reference>
<dbReference type="CDD" id="cd00090">
    <property type="entry name" value="HTH_ARSR"/>
    <property type="match status" value="1"/>
</dbReference>
<dbReference type="PROSITE" id="PS00519">
    <property type="entry name" value="HTH_ASNC_1"/>
    <property type="match status" value="1"/>
</dbReference>
<dbReference type="Proteomes" id="UP000183442">
    <property type="component" value="Unassembled WGS sequence"/>
</dbReference>
<accession>A0A126R2U2</accession>
<dbReference type="InterPro" id="IPR036388">
    <property type="entry name" value="WH-like_DNA-bd_sf"/>
</dbReference>
<evidence type="ECO:0000313" key="5">
    <source>
        <dbReference type="EMBL" id="AMK15965.1"/>
    </source>
</evidence>
<dbReference type="SUPFAM" id="SSF46785">
    <property type="entry name" value="Winged helix' DNA-binding domain"/>
    <property type="match status" value="1"/>
</dbReference>
<keyword evidence="2" id="KW-0238">DNA-binding</keyword>
<dbReference type="Pfam" id="PF13412">
    <property type="entry name" value="HTH_24"/>
    <property type="match status" value="1"/>
</dbReference>
<dbReference type="Gene3D" id="1.10.10.10">
    <property type="entry name" value="Winged helix-like DNA-binding domain superfamily/Winged helix DNA-binding domain"/>
    <property type="match status" value="1"/>
</dbReference>
<dbReference type="RefSeq" id="WP_067147782.1">
    <property type="nucleotide sequence ID" value="NZ_CP014265.1"/>
</dbReference>
<reference evidence="8" key="4">
    <citation type="submission" date="2016-10" db="EMBL/GenBank/DDBJ databases">
        <authorList>
            <person name="Varghese N."/>
        </authorList>
    </citation>
    <scope>NUCLEOTIDE SEQUENCE [LARGE SCALE GENOMIC DNA]</scope>
    <source>
        <strain evidence="8">DSM 16632</strain>
    </source>
</reference>
<dbReference type="KEGG" id="mol:YLM1_1408"/>
<organism evidence="5 7">
    <name type="scientific">Methanobrevibacter olleyae</name>
    <dbReference type="NCBI Taxonomy" id="294671"/>
    <lineage>
        <taxon>Archaea</taxon>
        <taxon>Methanobacteriati</taxon>
        <taxon>Methanobacteriota</taxon>
        <taxon>Methanomada group</taxon>
        <taxon>Methanobacteria</taxon>
        <taxon>Methanobacteriales</taxon>
        <taxon>Methanobacteriaceae</taxon>
        <taxon>Methanobrevibacter</taxon>
    </lineage>
</organism>
<evidence type="ECO:0000256" key="2">
    <source>
        <dbReference type="ARBA" id="ARBA00023125"/>
    </source>
</evidence>
<dbReference type="Proteomes" id="UP000066376">
    <property type="component" value="Chromosome"/>
</dbReference>
<keyword evidence="3" id="KW-0804">Transcription</keyword>
<dbReference type="InterPro" id="IPR011008">
    <property type="entry name" value="Dimeric_a/b-barrel"/>
</dbReference>
<dbReference type="GeneID" id="28489717"/>
<feature type="domain" description="HTH asnC-type" evidence="4">
    <location>
        <begin position="12"/>
        <end position="73"/>
    </location>
</feature>
<dbReference type="EMBL" id="FOTL01000001">
    <property type="protein sequence ID" value="SFL16433.1"/>
    <property type="molecule type" value="Genomic_DNA"/>
</dbReference>
<dbReference type="InterPro" id="IPR000485">
    <property type="entry name" value="AsnC-type_HTH_dom"/>
</dbReference>